<name>A0A317NH53_9NOCA</name>
<dbReference type="EMBL" id="QGTL01000006">
    <property type="protein sequence ID" value="PWV74505.1"/>
    <property type="molecule type" value="Genomic_DNA"/>
</dbReference>
<dbReference type="Gene3D" id="3.30.70.1210">
    <property type="entry name" value="Crispr-associated protein, domain 2"/>
    <property type="match status" value="1"/>
</dbReference>
<dbReference type="SUPFAM" id="SSF117987">
    <property type="entry name" value="CRISPR-associated protein"/>
    <property type="match status" value="1"/>
</dbReference>
<evidence type="ECO:0000313" key="2">
    <source>
        <dbReference type="EMBL" id="PWV74505.1"/>
    </source>
</evidence>
<dbReference type="Pfam" id="PF08798">
    <property type="entry name" value="CRISPR_assoc"/>
    <property type="match status" value="1"/>
</dbReference>
<feature type="compositionally biased region" description="Basic and acidic residues" evidence="1">
    <location>
        <begin position="102"/>
        <end position="111"/>
    </location>
</feature>
<gene>
    <name evidence="2" type="ORF">DFR69_106316</name>
</gene>
<dbReference type="AlphaFoldDB" id="A0A317NH53"/>
<evidence type="ECO:0000256" key="1">
    <source>
        <dbReference type="SAM" id="MobiDB-lite"/>
    </source>
</evidence>
<dbReference type="InterPro" id="IPR010179">
    <property type="entry name" value="CRISPR-assoc_prot_Cse3"/>
</dbReference>
<evidence type="ECO:0000313" key="3">
    <source>
        <dbReference type="Proteomes" id="UP000246410"/>
    </source>
</evidence>
<dbReference type="RefSeq" id="WP_110038937.1">
    <property type="nucleotide sequence ID" value="NZ_QGTL01000006.1"/>
</dbReference>
<protein>
    <submittedName>
        <fullName evidence="2">CRISPR-associated protein Cse3 family</fullName>
    </submittedName>
</protein>
<accession>A0A317NH53</accession>
<organism evidence="2 3">
    <name type="scientific">Nocardia neocaledoniensis</name>
    <dbReference type="NCBI Taxonomy" id="236511"/>
    <lineage>
        <taxon>Bacteria</taxon>
        <taxon>Bacillati</taxon>
        <taxon>Actinomycetota</taxon>
        <taxon>Actinomycetes</taxon>
        <taxon>Mycobacteriales</taxon>
        <taxon>Nocardiaceae</taxon>
        <taxon>Nocardia</taxon>
    </lineage>
</organism>
<keyword evidence="3" id="KW-1185">Reference proteome</keyword>
<sequence length="111" mass="11805">MSRLDELAIDAVQPISLVAKLDIRGWPVLGPIITRADTVYHRHSGPIRHVATRFDGIATIHDVDLVRSAVADGIGRGKSYGCGLLSLLPANSEAPADSDSAGEERGTSPHR</sequence>
<proteinExistence type="predicted"/>
<reference evidence="2 3" key="1">
    <citation type="submission" date="2018-05" db="EMBL/GenBank/DDBJ databases">
        <title>Genomic Encyclopedia of Type Strains, Phase IV (KMG-IV): sequencing the most valuable type-strain genomes for metagenomic binning, comparative biology and taxonomic classification.</title>
        <authorList>
            <person name="Goeker M."/>
        </authorList>
    </citation>
    <scope>NUCLEOTIDE SEQUENCE [LARGE SCALE GENOMIC DNA]</scope>
    <source>
        <strain evidence="2 3">DSM 44717</strain>
    </source>
</reference>
<feature type="region of interest" description="Disordered" evidence="1">
    <location>
        <begin position="89"/>
        <end position="111"/>
    </location>
</feature>
<comment type="caution">
    <text evidence="2">The sequence shown here is derived from an EMBL/GenBank/DDBJ whole genome shotgun (WGS) entry which is preliminary data.</text>
</comment>
<dbReference type="Proteomes" id="UP000246410">
    <property type="component" value="Unassembled WGS sequence"/>
</dbReference>